<evidence type="ECO:0000313" key="1">
    <source>
        <dbReference type="EMBL" id="MPM79255.1"/>
    </source>
</evidence>
<protein>
    <submittedName>
        <fullName evidence="1">Uncharacterized protein</fullName>
    </submittedName>
</protein>
<sequence length="109" mass="10826">MENLQANDSALSVRVSAVETGLAGKAPASHNHDTLYGAKTAIASGYTYPSVAVGAWTVIKASSSSNVKLPAGGIYIGIDVGGPAGQPGVAGGSVVGSNNGNYQAYMRVS</sequence>
<dbReference type="AlphaFoldDB" id="A0A645CQS8"/>
<gene>
    <name evidence="1" type="ORF">SDC9_126288</name>
</gene>
<comment type="caution">
    <text evidence="1">The sequence shown here is derived from an EMBL/GenBank/DDBJ whole genome shotgun (WGS) entry which is preliminary data.</text>
</comment>
<proteinExistence type="predicted"/>
<accession>A0A645CQS8</accession>
<name>A0A645CQS8_9ZZZZ</name>
<dbReference type="EMBL" id="VSSQ01029217">
    <property type="protein sequence ID" value="MPM79255.1"/>
    <property type="molecule type" value="Genomic_DNA"/>
</dbReference>
<organism evidence="1">
    <name type="scientific">bioreactor metagenome</name>
    <dbReference type="NCBI Taxonomy" id="1076179"/>
    <lineage>
        <taxon>unclassified sequences</taxon>
        <taxon>metagenomes</taxon>
        <taxon>ecological metagenomes</taxon>
    </lineage>
</organism>
<reference evidence="1" key="1">
    <citation type="submission" date="2019-08" db="EMBL/GenBank/DDBJ databases">
        <authorList>
            <person name="Kucharzyk K."/>
            <person name="Murdoch R.W."/>
            <person name="Higgins S."/>
            <person name="Loffler F."/>
        </authorList>
    </citation>
    <scope>NUCLEOTIDE SEQUENCE</scope>
</reference>